<dbReference type="OrthoDB" id="147470at2"/>
<accession>A0A550JHH5</accession>
<dbReference type="AlphaFoldDB" id="A0A550JHH5"/>
<name>A0A550JHH5_9BACT</name>
<reference evidence="1 2" key="1">
    <citation type="submission" date="2019-07" db="EMBL/GenBank/DDBJ databases">
        <title>Insights of Desulfuromonas acetexigens electromicrobiology.</title>
        <authorList>
            <person name="Katuri K."/>
            <person name="Sapireddy V."/>
            <person name="Shaw D.R."/>
            <person name="Saikaly P."/>
        </authorList>
    </citation>
    <scope>NUCLEOTIDE SEQUENCE [LARGE SCALE GENOMIC DNA]</scope>
    <source>
        <strain evidence="1 2">2873</strain>
    </source>
</reference>
<dbReference type="RefSeq" id="WP_092056856.1">
    <property type="nucleotide sequence ID" value="NZ_FOJJ01000023.1"/>
</dbReference>
<comment type="caution">
    <text evidence="1">The sequence shown here is derived from an EMBL/GenBank/DDBJ whole genome shotgun (WGS) entry which is preliminary data.</text>
</comment>
<organism evidence="1 2">
    <name type="scientific">Trichloromonas acetexigens</name>
    <dbReference type="NCBI Taxonomy" id="38815"/>
    <lineage>
        <taxon>Bacteria</taxon>
        <taxon>Pseudomonadati</taxon>
        <taxon>Thermodesulfobacteriota</taxon>
        <taxon>Desulfuromonadia</taxon>
        <taxon>Desulfuromonadales</taxon>
        <taxon>Trichloromonadaceae</taxon>
        <taxon>Trichloromonas</taxon>
    </lineage>
</organism>
<protein>
    <submittedName>
        <fullName evidence="1">Uncharacterized protein</fullName>
    </submittedName>
</protein>
<evidence type="ECO:0000313" key="1">
    <source>
        <dbReference type="EMBL" id="TRO82656.1"/>
    </source>
</evidence>
<dbReference type="EMBL" id="VJVV01000003">
    <property type="protein sequence ID" value="TRO82656.1"/>
    <property type="molecule type" value="Genomic_DNA"/>
</dbReference>
<dbReference type="Proteomes" id="UP000317155">
    <property type="component" value="Unassembled WGS sequence"/>
</dbReference>
<keyword evidence="2" id="KW-1185">Reference proteome</keyword>
<sequence length="417" mass="45418">MAESSEFKRMNYFTGFFTTAEDWRAEQAYHREALKLHNRGLHRPGVMREVADGLRVRAAGGLTVEVLPGAAIDGAGNEIFLGQPRLLTVPTEGLTAPRVIYVALAYREVETDRVENVQVPGYSGNTRITERPELRIVESPPDNRATLELARIDLQPGVTAIGDPADPEAPLGNEIDRRRVPYAGTVGGAECCPSLSVELQARIDQLMDRTWSDFAALATRFPTPLSGDVRHAALTLQMLARLGFMRSDQVLGLLRVLAGVEQVLADELETLYPELEALEAYEELLGALIRLFDALIEDNLDLALTRQDEVAEAADRLAMVEIEEPMANAGADRTVTTTGVEGPLALDGSGSQAFEGRTIRRYHWNLRESATAPTGNAGSDRTIVIAGDEGPVALDASGSQASGDGTIVRYRWDERPE</sequence>
<evidence type="ECO:0000313" key="2">
    <source>
        <dbReference type="Proteomes" id="UP000317155"/>
    </source>
</evidence>
<gene>
    <name evidence="1" type="ORF">FL622_05585</name>
</gene>
<proteinExistence type="predicted"/>